<dbReference type="RefSeq" id="WP_251409985.1">
    <property type="nucleotide sequence ID" value="NZ_JAMQGM010000011.1"/>
</dbReference>
<organism evidence="9 10">
    <name type="scientific">Streptomyces meridianus</name>
    <dbReference type="NCBI Taxonomy" id="2938945"/>
    <lineage>
        <taxon>Bacteria</taxon>
        <taxon>Bacillati</taxon>
        <taxon>Actinomycetota</taxon>
        <taxon>Actinomycetes</taxon>
        <taxon>Kitasatosporales</taxon>
        <taxon>Streptomycetaceae</taxon>
        <taxon>Streptomyces</taxon>
    </lineage>
</organism>
<evidence type="ECO:0000259" key="8">
    <source>
        <dbReference type="Pfam" id="PF00892"/>
    </source>
</evidence>
<dbReference type="PANTHER" id="PTHR32322:SF2">
    <property type="entry name" value="EAMA DOMAIN-CONTAINING PROTEIN"/>
    <property type="match status" value="1"/>
</dbReference>
<evidence type="ECO:0000256" key="6">
    <source>
        <dbReference type="SAM" id="MobiDB-lite"/>
    </source>
</evidence>
<keyword evidence="5 7" id="KW-0472">Membrane</keyword>
<evidence type="ECO:0000313" key="10">
    <source>
        <dbReference type="Proteomes" id="UP001167160"/>
    </source>
</evidence>
<dbReference type="SUPFAM" id="SSF103481">
    <property type="entry name" value="Multidrug resistance efflux transporter EmrE"/>
    <property type="match status" value="2"/>
</dbReference>
<dbReference type="InterPro" id="IPR000620">
    <property type="entry name" value="EamA_dom"/>
</dbReference>
<evidence type="ECO:0000313" key="9">
    <source>
        <dbReference type="EMBL" id="MCM2576647.1"/>
    </source>
</evidence>
<keyword evidence="3 7" id="KW-0812">Transmembrane</keyword>
<feature type="transmembrane region" description="Helical" evidence="7">
    <location>
        <begin position="35"/>
        <end position="53"/>
    </location>
</feature>
<feature type="transmembrane region" description="Helical" evidence="7">
    <location>
        <begin position="214"/>
        <end position="233"/>
    </location>
</feature>
<feature type="transmembrane region" description="Helical" evidence="7">
    <location>
        <begin position="148"/>
        <end position="168"/>
    </location>
</feature>
<comment type="similarity">
    <text evidence="2">Belongs to the EamA transporter family.</text>
</comment>
<comment type="subcellular location">
    <subcellularLocation>
        <location evidence="1">Membrane</location>
        <topology evidence="1">Multi-pass membrane protein</topology>
    </subcellularLocation>
</comment>
<keyword evidence="4 7" id="KW-1133">Transmembrane helix</keyword>
<reference evidence="9" key="1">
    <citation type="journal article" date="2023" name="Int. J. Syst. Evol. Microbiol.">
        <title>Streptomyces meridianus sp. nov. isolated from brackish water of the Tagus estuary in Alcochete, Portugal.</title>
        <authorList>
            <person name="Santos J.D.N."/>
            <person name="Klimek D."/>
            <person name="Calusinska M."/>
            <person name="Lobo Da Cunha A."/>
            <person name="Catita J."/>
            <person name="Goncalves H."/>
            <person name="Gonzalez I."/>
            <person name="Reyes F."/>
            <person name="Lage O.M."/>
        </authorList>
    </citation>
    <scope>NUCLEOTIDE SEQUENCE</scope>
    <source>
        <strain evidence="9">MTZ3.1</strain>
    </source>
</reference>
<evidence type="ECO:0000256" key="3">
    <source>
        <dbReference type="ARBA" id="ARBA00022692"/>
    </source>
</evidence>
<feature type="transmembrane region" description="Helical" evidence="7">
    <location>
        <begin position="268"/>
        <end position="284"/>
    </location>
</feature>
<feature type="domain" description="EamA" evidence="8">
    <location>
        <begin position="150"/>
        <end position="281"/>
    </location>
</feature>
<feature type="transmembrane region" description="Helical" evidence="7">
    <location>
        <begin position="91"/>
        <end position="112"/>
    </location>
</feature>
<evidence type="ECO:0000256" key="2">
    <source>
        <dbReference type="ARBA" id="ARBA00007362"/>
    </source>
</evidence>
<name>A0ABT0X4S2_9ACTN</name>
<dbReference type="Pfam" id="PF00892">
    <property type="entry name" value="EamA"/>
    <property type="match status" value="2"/>
</dbReference>
<comment type="caution">
    <text evidence="9">The sequence shown here is derived from an EMBL/GenBank/DDBJ whole genome shotgun (WGS) entry which is preliminary data.</text>
</comment>
<dbReference type="Proteomes" id="UP001167160">
    <property type="component" value="Unassembled WGS sequence"/>
</dbReference>
<feature type="transmembrane region" description="Helical" evidence="7">
    <location>
        <begin position="124"/>
        <end position="142"/>
    </location>
</feature>
<evidence type="ECO:0000256" key="5">
    <source>
        <dbReference type="ARBA" id="ARBA00023136"/>
    </source>
</evidence>
<dbReference type="PANTHER" id="PTHR32322">
    <property type="entry name" value="INNER MEMBRANE TRANSPORTER"/>
    <property type="match status" value="1"/>
</dbReference>
<accession>A0ABT0X4S2</accession>
<feature type="transmembrane region" description="Helical" evidence="7">
    <location>
        <begin position="245"/>
        <end position="262"/>
    </location>
</feature>
<evidence type="ECO:0000256" key="4">
    <source>
        <dbReference type="ARBA" id="ARBA00022989"/>
    </source>
</evidence>
<feature type="region of interest" description="Disordered" evidence="6">
    <location>
        <begin position="299"/>
        <end position="326"/>
    </location>
</feature>
<dbReference type="InterPro" id="IPR050638">
    <property type="entry name" value="AA-Vitamin_Transporters"/>
</dbReference>
<sequence length="326" mass="33386">MKNATVVRFLLLATLWGSSFTFIKMSLEGLTPSQLVLGRLVLGAVVLLAIAGIRKAPLPRSADLWGHVAAAALFGNVIPFLLLSYGEQTTGAGIAGVLVGATPLLTMTLAAVLLPAERVTSRKAVGLVAGFIGVVLVIGPWREAAGSLGGQLSCVGAALSYAAGFVYVRKYLSPRGLAPLSLAASQLVAAAVLQGLVTPFLAWDTPHFTTRVTLSIVVLGLFSTGLAYILYFSLIGEVGATTASAVNYVVPVAAVVISVLALGEPVTWNLLVGGLVVLVGMGYAENRVKQLRSVSGESAPAAAPAAGPQDEPVDTAREAGVSEGSR</sequence>
<evidence type="ECO:0000256" key="1">
    <source>
        <dbReference type="ARBA" id="ARBA00004141"/>
    </source>
</evidence>
<feature type="transmembrane region" description="Helical" evidence="7">
    <location>
        <begin position="65"/>
        <end position="85"/>
    </location>
</feature>
<evidence type="ECO:0000256" key="7">
    <source>
        <dbReference type="SAM" id="Phobius"/>
    </source>
</evidence>
<dbReference type="InterPro" id="IPR037185">
    <property type="entry name" value="EmrE-like"/>
</dbReference>
<feature type="domain" description="EamA" evidence="8">
    <location>
        <begin position="9"/>
        <end position="138"/>
    </location>
</feature>
<dbReference type="EMBL" id="JAMQGM010000011">
    <property type="protein sequence ID" value="MCM2576647.1"/>
    <property type="molecule type" value="Genomic_DNA"/>
</dbReference>
<protein>
    <submittedName>
        <fullName evidence="9">DMT family transporter</fullName>
    </submittedName>
</protein>
<keyword evidence="10" id="KW-1185">Reference proteome</keyword>
<gene>
    <name evidence="9" type="ORF">M1E25_04630</name>
</gene>
<proteinExistence type="inferred from homology"/>
<feature type="transmembrane region" description="Helical" evidence="7">
    <location>
        <begin position="180"/>
        <end position="202"/>
    </location>
</feature>